<accession>A0A6M3Y6R6</accession>
<protein>
    <submittedName>
        <fullName evidence="2">Uncharacterized protein</fullName>
    </submittedName>
</protein>
<evidence type="ECO:0000313" key="1">
    <source>
        <dbReference type="EMBL" id="QJA65423.1"/>
    </source>
</evidence>
<gene>
    <name evidence="2" type="ORF">MM415A00136_0020</name>
    <name evidence="1" type="ORF">MM415B00397_0035</name>
</gene>
<dbReference type="AlphaFoldDB" id="A0A6M3Y6R6"/>
<organism evidence="2">
    <name type="scientific">viral metagenome</name>
    <dbReference type="NCBI Taxonomy" id="1070528"/>
    <lineage>
        <taxon>unclassified sequences</taxon>
        <taxon>metagenomes</taxon>
        <taxon>organismal metagenomes</taxon>
    </lineage>
</organism>
<evidence type="ECO:0000313" key="2">
    <source>
        <dbReference type="EMBL" id="QJI05138.1"/>
    </source>
</evidence>
<dbReference type="EMBL" id="MT145195">
    <property type="protein sequence ID" value="QJI05138.1"/>
    <property type="molecule type" value="Genomic_DNA"/>
</dbReference>
<reference evidence="2" key="1">
    <citation type="submission" date="2020-03" db="EMBL/GenBank/DDBJ databases">
        <title>The deep terrestrial virosphere.</title>
        <authorList>
            <person name="Holmfeldt K."/>
            <person name="Nilsson E."/>
            <person name="Simone D."/>
            <person name="Lopez-Fernandez M."/>
            <person name="Wu X."/>
            <person name="de Brujin I."/>
            <person name="Lundin D."/>
            <person name="Andersson A."/>
            <person name="Bertilsson S."/>
            <person name="Dopson M."/>
        </authorList>
    </citation>
    <scope>NUCLEOTIDE SEQUENCE</scope>
    <source>
        <strain evidence="2">MM415A00136</strain>
        <strain evidence="1">MM415B00397</strain>
    </source>
</reference>
<dbReference type="EMBL" id="MT141538">
    <property type="protein sequence ID" value="QJA65423.1"/>
    <property type="molecule type" value="Genomic_DNA"/>
</dbReference>
<sequence>MRKKIEVEELVEEVVEVKKGKIGTLPESNFGRDDLNNLRDKVNEIVEVLNK</sequence>
<proteinExistence type="predicted"/>
<name>A0A6M3Y6R6_9ZZZZ</name>